<dbReference type="AlphaFoldDB" id="G3GVQ5"/>
<evidence type="ECO:0000313" key="2">
    <source>
        <dbReference type="Proteomes" id="UP000001075"/>
    </source>
</evidence>
<dbReference type="InParanoid" id="G3GVQ5"/>
<name>G3GVQ5_CRIGR</name>
<dbReference type="EMBL" id="JH000042">
    <property type="protein sequence ID" value="EGV95437.1"/>
    <property type="molecule type" value="Genomic_DNA"/>
</dbReference>
<evidence type="ECO:0000313" key="1">
    <source>
        <dbReference type="EMBL" id="EGV95437.1"/>
    </source>
</evidence>
<reference evidence="2" key="1">
    <citation type="journal article" date="2011" name="Nat. Biotechnol.">
        <title>The genomic sequence of the Chinese hamster ovary (CHO)-K1 cell line.</title>
        <authorList>
            <person name="Xu X."/>
            <person name="Nagarajan H."/>
            <person name="Lewis N.E."/>
            <person name="Pan S."/>
            <person name="Cai Z."/>
            <person name="Liu X."/>
            <person name="Chen W."/>
            <person name="Xie M."/>
            <person name="Wang W."/>
            <person name="Hammond S."/>
            <person name="Andersen M.R."/>
            <person name="Neff N."/>
            <person name="Passarelli B."/>
            <person name="Koh W."/>
            <person name="Fan H.C."/>
            <person name="Wang J."/>
            <person name="Gui Y."/>
            <person name="Lee K.H."/>
            <person name="Betenbaugh M.J."/>
            <person name="Quake S.R."/>
            <person name="Famili I."/>
            <person name="Palsson B.O."/>
            <person name="Wang J."/>
        </authorList>
    </citation>
    <scope>NUCLEOTIDE SEQUENCE [LARGE SCALE GENOMIC DNA]</scope>
    <source>
        <strain evidence="2">CHO K1 cell line</strain>
    </source>
</reference>
<accession>G3GVQ5</accession>
<proteinExistence type="predicted"/>
<sequence length="52" mass="6042">MQMIYRHLFNCLNLNLPSFAVLSIDQTNVLAIVLLRPFEFSLHSLDLSDNYT</sequence>
<protein>
    <submittedName>
        <fullName evidence="1">Uncharacterized protein</fullName>
    </submittedName>
</protein>
<gene>
    <name evidence="1" type="ORF">I79_001802</name>
</gene>
<dbReference type="Proteomes" id="UP000001075">
    <property type="component" value="Unassembled WGS sequence"/>
</dbReference>
<organism evidence="1 2">
    <name type="scientific">Cricetulus griseus</name>
    <name type="common">Chinese hamster</name>
    <name type="synonym">Cricetulus barabensis griseus</name>
    <dbReference type="NCBI Taxonomy" id="10029"/>
    <lineage>
        <taxon>Eukaryota</taxon>
        <taxon>Metazoa</taxon>
        <taxon>Chordata</taxon>
        <taxon>Craniata</taxon>
        <taxon>Vertebrata</taxon>
        <taxon>Euteleostomi</taxon>
        <taxon>Mammalia</taxon>
        <taxon>Eutheria</taxon>
        <taxon>Euarchontoglires</taxon>
        <taxon>Glires</taxon>
        <taxon>Rodentia</taxon>
        <taxon>Myomorpha</taxon>
        <taxon>Muroidea</taxon>
        <taxon>Cricetidae</taxon>
        <taxon>Cricetinae</taxon>
        <taxon>Cricetulus</taxon>
    </lineage>
</organism>